<evidence type="ECO:0000259" key="3">
    <source>
        <dbReference type="PROSITE" id="PS51186"/>
    </source>
</evidence>
<evidence type="ECO:0000313" key="4">
    <source>
        <dbReference type="EMBL" id="WQG86398.1"/>
    </source>
</evidence>
<dbReference type="InterPro" id="IPR000182">
    <property type="entry name" value="GNAT_dom"/>
</dbReference>
<dbReference type="Proteomes" id="UP001324185">
    <property type="component" value="Chromosome"/>
</dbReference>
<proteinExistence type="predicted"/>
<dbReference type="Gene3D" id="3.40.630.30">
    <property type="match status" value="1"/>
</dbReference>
<keyword evidence="1" id="KW-0808">Transferase</keyword>
<keyword evidence="5" id="KW-1185">Reference proteome</keyword>
<sequence>MIRPARLEDAENITSIYNHYIKNSSATFEVEPIGVTQMIARIEECEKHGYPWLVAERDGEIIGYTYATQWKARSAYQHTVEASVYLAPESRGQGWGTKLFKELLEILKAHHIHAVIGSVALPNNPSIALLEKFGMEKVGHLKEVGRKFDQWVDVGFWQLLLKY</sequence>
<name>A0ABZ0X741_9GAMM</name>
<accession>A0ABZ0X741</accession>
<dbReference type="InterPro" id="IPR016181">
    <property type="entry name" value="Acyl_CoA_acyltransferase"/>
</dbReference>
<dbReference type="PANTHER" id="PTHR43072">
    <property type="entry name" value="N-ACETYLTRANSFERASE"/>
    <property type="match status" value="1"/>
</dbReference>
<evidence type="ECO:0000256" key="1">
    <source>
        <dbReference type="ARBA" id="ARBA00022679"/>
    </source>
</evidence>
<evidence type="ECO:0000256" key="2">
    <source>
        <dbReference type="ARBA" id="ARBA00023315"/>
    </source>
</evidence>
<dbReference type="EMBL" id="CP140158">
    <property type="protein sequence ID" value="WQG86398.1"/>
    <property type="molecule type" value="Genomic_DNA"/>
</dbReference>
<keyword evidence="2" id="KW-0012">Acyltransferase</keyword>
<organism evidence="4 5">
    <name type="scientific">Kangiella aquimarina</name>
    <dbReference type="NCBI Taxonomy" id="261965"/>
    <lineage>
        <taxon>Bacteria</taxon>
        <taxon>Pseudomonadati</taxon>
        <taxon>Pseudomonadota</taxon>
        <taxon>Gammaproteobacteria</taxon>
        <taxon>Kangiellales</taxon>
        <taxon>Kangiellaceae</taxon>
        <taxon>Kangiella</taxon>
    </lineage>
</organism>
<dbReference type="RefSeq" id="WP_018624441.1">
    <property type="nucleotide sequence ID" value="NZ_CP140158.1"/>
</dbReference>
<dbReference type="CDD" id="cd04301">
    <property type="entry name" value="NAT_SF"/>
    <property type="match status" value="1"/>
</dbReference>
<protein>
    <submittedName>
        <fullName evidence="4">N-acetyltransferase family protein</fullName>
    </submittedName>
</protein>
<dbReference type="SUPFAM" id="SSF55729">
    <property type="entry name" value="Acyl-CoA N-acyltransferases (Nat)"/>
    <property type="match status" value="1"/>
</dbReference>
<gene>
    <name evidence="4" type="ORF">SR900_05790</name>
</gene>
<feature type="domain" description="N-acetyltransferase" evidence="3">
    <location>
        <begin position="1"/>
        <end position="163"/>
    </location>
</feature>
<reference evidence="4 5" key="1">
    <citation type="submission" date="2023-11" db="EMBL/GenBank/DDBJ databases">
        <title>MicrobeMod: A computational toolkit for identifying prokaryotic methylation and restriction-modification with nanopore sequencing.</title>
        <authorList>
            <person name="Crits-Christoph A."/>
            <person name="Kang S.C."/>
            <person name="Lee H."/>
            <person name="Ostrov N."/>
        </authorList>
    </citation>
    <scope>NUCLEOTIDE SEQUENCE [LARGE SCALE GENOMIC DNA]</scope>
    <source>
        <strain evidence="4 5">DSMZ 16071</strain>
    </source>
</reference>
<evidence type="ECO:0000313" key="5">
    <source>
        <dbReference type="Proteomes" id="UP001324185"/>
    </source>
</evidence>
<dbReference type="Pfam" id="PF13420">
    <property type="entry name" value="Acetyltransf_4"/>
    <property type="match status" value="1"/>
</dbReference>
<dbReference type="PROSITE" id="PS51186">
    <property type="entry name" value="GNAT"/>
    <property type="match status" value="1"/>
</dbReference>
<dbReference type="PANTHER" id="PTHR43072:SF23">
    <property type="entry name" value="UPF0039 PROTEIN C11D3.02C"/>
    <property type="match status" value="1"/>
</dbReference>